<protein>
    <recommendedName>
        <fullName evidence="5">Segregation and condensation protein B</fullName>
    </recommendedName>
</protein>
<sequence>MTNKERIKSALESMMFVWGEPLDVKTAADVVDMPWKEVYDLFMELQDEYEAYERGLRIRRVDKSFQIVTYSENYEYIRKLCTPVKKRKLTQSALEVLAIIAYRQPVTRGEIESVRGIKCERVIDGLVQKGLVKEAGRSSSLGRPILYATTDEFLRYMDIESIDDLPQLEDRDREIYDYEEEGSLEIHQISMDSLSNENNDNNDNNENKEE</sequence>
<dbReference type="EMBL" id="JADCKA010000001">
    <property type="protein sequence ID" value="MBE5034833.1"/>
    <property type="molecule type" value="Genomic_DNA"/>
</dbReference>
<organism evidence="7 8">
    <name type="scientific">Gallibacter intestinalis</name>
    <dbReference type="NCBI Taxonomy" id="2779356"/>
    <lineage>
        <taxon>Bacteria</taxon>
        <taxon>Bacillati</taxon>
        <taxon>Bacillota</taxon>
        <taxon>Clostridia</taxon>
        <taxon>Eubacteriales</taxon>
        <taxon>Eubacteriaceae</taxon>
        <taxon>Gallibacter</taxon>
    </lineage>
</organism>
<name>A0ABR9QVB8_9FIRM</name>
<comment type="subunit">
    <text evidence="5">Homodimer. Homodimerization may be required to stabilize the binding of ScpA to the Smc head domains. Component of a cohesin-like complex composed of ScpA, ScpB and the Smc homodimer, in which ScpA and ScpB bind to the head domain of Smc. The presence of the three proteins is required for the association of the complex with DNA.</text>
</comment>
<dbReference type="HAMAP" id="MF_01804">
    <property type="entry name" value="ScpB"/>
    <property type="match status" value="1"/>
</dbReference>
<dbReference type="PANTHER" id="PTHR34298:SF2">
    <property type="entry name" value="SEGREGATION AND CONDENSATION PROTEIN B"/>
    <property type="match status" value="1"/>
</dbReference>
<dbReference type="PANTHER" id="PTHR34298">
    <property type="entry name" value="SEGREGATION AND CONDENSATION PROTEIN B"/>
    <property type="match status" value="1"/>
</dbReference>
<comment type="function">
    <text evidence="5">Participates in chromosomal partition during cell division. May act via the formation of a condensin-like complex containing Smc and ScpA that pull DNA away from mid-cell into both cell halves.</text>
</comment>
<keyword evidence="1 5" id="KW-0963">Cytoplasm</keyword>
<evidence type="ECO:0000256" key="6">
    <source>
        <dbReference type="SAM" id="MobiDB-lite"/>
    </source>
</evidence>
<evidence type="ECO:0000313" key="7">
    <source>
        <dbReference type="EMBL" id="MBE5034833.1"/>
    </source>
</evidence>
<dbReference type="Gene3D" id="1.10.10.10">
    <property type="entry name" value="Winged helix-like DNA-binding domain superfamily/Winged helix DNA-binding domain"/>
    <property type="match status" value="2"/>
</dbReference>
<keyword evidence="8" id="KW-1185">Reference proteome</keyword>
<dbReference type="PIRSF" id="PIRSF019345">
    <property type="entry name" value="ScpB"/>
    <property type="match status" value="1"/>
</dbReference>
<dbReference type="NCBIfam" id="TIGR00281">
    <property type="entry name" value="SMC-Scp complex subunit ScpB"/>
    <property type="match status" value="1"/>
</dbReference>
<dbReference type="RefSeq" id="WP_226384498.1">
    <property type="nucleotide sequence ID" value="NZ_JADCKA010000001.1"/>
</dbReference>
<comment type="caution">
    <text evidence="7">The sequence shown here is derived from an EMBL/GenBank/DDBJ whole genome shotgun (WGS) entry which is preliminary data.</text>
</comment>
<dbReference type="SUPFAM" id="SSF46785">
    <property type="entry name" value="Winged helix' DNA-binding domain"/>
    <property type="match status" value="2"/>
</dbReference>
<dbReference type="Proteomes" id="UP001516588">
    <property type="component" value="Unassembled WGS sequence"/>
</dbReference>
<evidence type="ECO:0000256" key="4">
    <source>
        <dbReference type="ARBA" id="ARBA00023306"/>
    </source>
</evidence>
<feature type="region of interest" description="Disordered" evidence="6">
    <location>
        <begin position="187"/>
        <end position="210"/>
    </location>
</feature>
<evidence type="ECO:0000256" key="3">
    <source>
        <dbReference type="ARBA" id="ARBA00022829"/>
    </source>
</evidence>
<keyword evidence="3 5" id="KW-0159">Chromosome partition</keyword>
<dbReference type="Pfam" id="PF04079">
    <property type="entry name" value="SMC_ScpB"/>
    <property type="match status" value="1"/>
</dbReference>
<dbReference type="InterPro" id="IPR005234">
    <property type="entry name" value="ScpB_csome_segregation"/>
</dbReference>
<comment type="subcellular location">
    <subcellularLocation>
        <location evidence="5">Cytoplasm</location>
    </subcellularLocation>
    <text evidence="5">Associated with two foci at the outer edges of the nucleoid region in young cells, and at four foci within both cell halves in older cells.</text>
</comment>
<evidence type="ECO:0000256" key="1">
    <source>
        <dbReference type="ARBA" id="ARBA00022490"/>
    </source>
</evidence>
<evidence type="ECO:0000256" key="2">
    <source>
        <dbReference type="ARBA" id="ARBA00022618"/>
    </source>
</evidence>
<comment type="similarity">
    <text evidence="5">Belongs to the ScpB family.</text>
</comment>
<reference evidence="7 8" key="1">
    <citation type="submission" date="2020-10" db="EMBL/GenBank/DDBJ databases">
        <title>ChiBAC.</title>
        <authorList>
            <person name="Zenner C."/>
            <person name="Hitch T.C.A."/>
            <person name="Clavel T."/>
        </authorList>
    </citation>
    <scope>NUCLEOTIDE SEQUENCE [LARGE SCALE GENOMIC DNA]</scope>
    <source>
        <strain evidence="7 8">DSM 108706</strain>
    </source>
</reference>
<evidence type="ECO:0000313" key="8">
    <source>
        <dbReference type="Proteomes" id="UP001516588"/>
    </source>
</evidence>
<accession>A0ABR9QVB8</accession>
<gene>
    <name evidence="5 7" type="primary">scpB</name>
    <name evidence="7" type="ORF">INF20_00820</name>
</gene>
<evidence type="ECO:0000256" key="5">
    <source>
        <dbReference type="HAMAP-Rule" id="MF_01804"/>
    </source>
</evidence>
<keyword evidence="4 5" id="KW-0131">Cell cycle</keyword>
<proteinExistence type="inferred from homology"/>
<dbReference type="InterPro" id="IPR036390">
    <property type="entry name" value="WH_DNA-bd_sf"/>
</dbReference>
<keyword evidence="2 5" id="KW-0132">Cell division</keyword>
<dbReference type="InterPro" id="IPR036388">
    <property type="entry name" value="WH-like_DNA-bd_sf"/>
</dbReference>